<dbReference type="Proteomes" id="UP000012371">
    <property type="component" value="Unassembled WGS sequence"/>
</dbReference>
<feature type="transmembrane region" description="Helical" evidence="1">
    <location>
        <begin position="150"/>
        <end position="168"/>
    </location>
</feature>
<organism evidence="2 3">
    <name type="scientific">Leptospira terpstrae serovar Hualin str. LT 11-33 = ATCC 700639</name>
    <dbReference type="NCBI Taxonomy" id="1257025"/>
    <lineage>
        <taxon>Bacteria</taxon>
        <taxon>Pseudomonadati</taxon>
        <taxon>Spirochaetota</taxon>
        <taxon>Spirochaetia</taxon>
        <taxon>Leptospirales</taxon>
        <taxon>Leptospiraceae</taxon>
        <taxon>Leptospira</taxon>
    </lineage>
</organism>
<evidence type="ECO:0000256" key="1">
    <source>
        <dbReference type="SAM" id="Phobius"/>
    </source>
</evidence>
<keyword evidence="1" id="KW-0472">Membrane</keyword>
<name>N1VYY2_9LEPT</name>
<sequence length="210" mass="25005">MIGSVWMHWFQANIRKMGRLGKVKVINFYHSPFFYLLLYLFLYGFHCFWNWEECIKINRNLEVNAANSGKELSIWSLYPFQIFSVLFVAVFYFIVSFSINFLFAKGIRTKLTYSSNLKSFLKKLTQQFFFFVCLLFIGNQFLGLFLDTKFYSFLVVMFWTGLFLVFLIKNGELYNRLFVSEDRFILFLSHSLGYLNPILFVFFVLALANV</sequence>
<dbReference type="AlphaFoldDB" id="N1VYY2"/>
<accession>N1VYY2</accession>
<protein>
    <recommendedName>
        <fullName evidence="4">PF14093 domain protein</fullName>
    </recommendedName>
</protein>
<dbReference type="RefSeq" id="WP_002973001.1">
    <property type="nucleotide sequence ID" value="NZ_AOGW02000008.1"/>
</dbReference>
<gene>
    <name evidence="2" type="ORF">LEP1GSC203_2311</name>
</gene>
<feature type="transmembrane region" description="Helical" evidence="1">
    <location>
        <begin position="124"/>
        <end position="144"/>
    </location>
</feature>
<keyword evidence="1" id="KW-0812">Transmembrane</keyword>
<feature type="transmembrane region" description="Helical" evidence="1">
    <location>
        <begin position="184"/>
        <end position="208"/>
    </location>
</feature>
<feature type="transmembrane region" description="Helical" evidence="1">
    <location>
        <begin position="25"/>
        <end position="45"/>
    </location>
</feature>
<dbReference type="OrthoDB" id="346063at2"/>
<feature type="transmembrane region" description="Helical" evidence="1">
    <location>
        <begin position="80"/>
        <end position="103"/>
    </location>
</feature>
<keyword evidence="3" id="KW-1185">Reference proteome</keyword>
<evidence type="ECO:0008006" key="4">
    <source>
        <dbReference type="Google" id="ProtNLM"/>
    </source>
</evidence>
<keyword evidence="1" id="KW-1133">Transmembrane helix</keyword>
<dbReference type="EMBL" id="AOGW02000008">
    <property type="protein sequence ID" value="EMY62255.1"/>
    <property type="molecule type" value="Genomic_DNA"/>
</dbReference>
<dbReference type="STRING" id="1257025.LEP1GSC203_2311"/>
<evidence type="ECO:0000313" key="3">
    <source>
        <dbReference type="Proteomes" id="UP000012371"/>
    </source>
</evidence>
<proteinExistence type="predicted"/>
<reference evidence="2" key="1">
    <citation type="submission" date="2013-03" db="EMBL/GenBank/DDBJ databases">
        <authorList>
            <person name="Harkins D.M."/>
            <person name="Durkin A.S."/>
            <person name="Brinkac L.M."/>
            <person name="Haft D.H."/>
            <person name="Selengut J.D."/>
            <person name="Sanka R."/>
            <person name="DePew J."/>
            <person name="Purushe J."/>
            <person name="Hartskeerl R.A."/>
            <person name="Ahmed A."/>
            <person name="van der Linden H."/>
            <person name="Goris M.G.A."/>
            <person name="Vinetz J.M."/>
            <person name="Sutton G.G."/>
            <person name="Nierman W.C."/>
            <person name="Fouts D.E."/>
        </authorList>
    </citation>
    <scope>NUCLEOTIDE SEQUENCE [LARGE SCALE GENOMIC DNA]</scope>
    <source>
        <strain evidence="2">LT 11-33</strain>
    </source>
</reference>
<comment type="caution">
    <text evidence="2">The sequence shown here is derived from an EMBL/GenBank/DDBJ whole genome shotgun (WGS) entry which is preliminary data.</text>
</comment>
<evidence type="ECO:0000313" key="2">
    <source>
        <dbReference type="EMBL" id="EMY62255.1"/>
    </source>
</evidence>